<protein>
    <recommendedName>
        <fullName evidence="4">Wall-associated receptor kinase galacturonan-binding domain-containing protein</fullName>
    </recommendedName>
</protein>
<feature type="compositionally biased region" description="Basic and acidic residues" evidence="1">
    <location>
        <begin position="63"/>
        <end position="74"/>
    </location>
</feature>
<dbReference type="Proteomes" id="UP000007015">
    <property type="component" value="Chromosome 4"/>
</dbReference>
<feature type="compositionally biased region" description="Basic and acidic residues" evidence="1">
    <location>
        <begin position="22"/>
        <end position="39"/>
    </location>
</feature>
<accession>B8ASW2</accession>
<name>B8ASW2_ORYSI</name>
<dbReference type="HOGENOM" id="CLU_064188_0_0_1"/>
<dbReference type="Gramene" id="BGIOSGA016908-TA">
    <property type="protein sequence ID" value="BGIOSGA016908-PA"/>
    <property type="gene ID" value="BGIOSGA016908"/>
</dbReference>
<evidence type="ECO:0000313" key="3">
    <source>
        <dbReference type="Proteomes" id="UP000007015"/>
    </source>
</evidence>
<dbReference type="STRING" id="39946.B8ASW2"/>
<reference evidence="2 3" key="1">
    <citation type="journal article" date="2005" name="PLoS Biol.">
        <title>The genomes of Oryza sativa: a history of duplications.</title>
        <authorList>
            <person name="Yu J."/>
            <person name="Wang J."/>
            <person name="Lin W."/>
            <person name="Li S."/>
            <person name="Li H."/>
            <person name="Zhou J."/>
            <person name="Ni P."/>
            <person name="Dong W."/>
            <person name="Hu S."/>
            <person name="Zeng C."/>
            <person name="Zhang J."/>
            <person name="Zhang Y."/>
            <person name="Li R."/>
            <person name="Xu Z."/>
            <person name="Li S."/>
            <person name="Li X."/>
            <person name="Zheng H."/>
            <person name="Cong L."/>
            <person name="Lin L."/>
            <person name="Yin J."/>
            <person name="Geng J."/>
            <person name="Li G."/>
            <person name="Shi J."/>
            <person name="Liu J."/>
            <person name="Lv H."/>
            <person name="Li J."/>
            <person name="Wang J."/>
            <person name="Deng Y."/>
            <person name="Ran L."/>
            <person name="Shi X."/>
            <person name="Wang X."/>
            <person name="Wu Q."/>
            <person name="Li C."/>
            <person name="Ren X."/>
            <person name="Wang J."/>
            <person name="Wang X."/>
            <person name="Li D."/>
            <person name="Liu D."/>
            <person name="Zhang X."/>
            <person name="Ji Z."/>
            <person name="Zhao W."/>
            <person name="Sun Y."/>
            <person name="Zhang Z."/>
            <person name="Bao J."/>
            <person name="Han Y."/>
            <person name="Dong L."/>
            <person name="Ji J."/>
            <person name="Chen P."/>
            <person name="Wu S."/>
            <person name="Liu J."/>
            <person name="Xiao Y."/>
            <person name="Bu D."/>
            <person name="Tan J."/>
            <person name="Yang L."/>
            <person name="Ye C."/>
            <person name="Zhang J."/>
            <person name="Xu J."/>
            <person name="Zhou Y."/>
            <person name="Yu Y."/>
            <person name="Zhang B."/>
            <person name="Zhuang S."/>
            <person name="Wei H."/>
            <person name="Liu B."/>
            <person name="Lei M."/>
            <person name="Yu H."/>
            <person name="Li Y."/>
            <person name="Xu H."/>
            <person name="Wei S."/>
            <person name="He X."/>
            <person name="Fang L."/>
            <person name="Zhang Z."/>
            <person name="Zhang Y."/>
            <person name="Huang X."/>
            <person name="Su Z."/>
            <person name="Tong W."/>
            <person name="Li J."/>
            <person name="Tong Z."/>
            <person name="Li S."/>
            <person name="Ye J."/>
            <person name="Wang L."/>
            <person name="Fang L."/>
            <person name="Lei T."/>
            <person name="Chen C."/>
            <person name="Chen H."/>
            <person name="Xu Z."/>
            <person name="Li H."/>
            <person name="Huang H."/>
            <person name="Zhang F."/>
            <person name="Xu H."/>
            <person name="Li N."/>
            <person name="Zhao C."/>
            <person name="Li S."/>
            <person name="Dong L."/>
            <person name="Huang Y."/>
            <person name="Li L."/>
            <person name="Xi Y."/>
            <person name="Qi Q."/>
            <person name="Li W."/>
            <person name="Zhang B."/>
            <person name="Hu W."/>
            <person name="Zhang Y."/>
            <person name="Tian X."/>
            <person name="Jiao Y."/>
            <person name="Liang X."/>
            <person name="Jin J."/>
            <person name="Gao L."/>
            <person name="Zheng W."/>
            <person name="Hao B."/>
            <person name="Liu S."/>
            <person name="Wang W."/>
            <person name="Yuan L."/>
            <person name="Cao M."/>
            <person name="McDermott J."/>
            <person name="Samudrala R."/>
            <person name="Wang J."/>
            <person name="Wong G.K."/>
            <person name="Yang H."/>
        </authorList>
    </citation>
    <scope>NUCLEOTIDE SEQUENCE [LARGE SCALE GENOMIC DNA]</scope>
    <source>
        <strain evidence="3">cv. 93-11</strain>
    </source>
</reference>
<dbReference type="PANTHER" id="PTHR33491">
    <property type="entry name" value="OSJNBA0016N04.9 PROTEIN"/>
    <property type="match status" value="1"/>
</dbReference>
<evidence type="ECO:0000256" key="1">
    <source>
        <dbReference type="SAM" id="MobiDB-lite"/>
    </source>
</evidence>
<evidence type="ECO:0000313" key="2">
    <source>
        <dbReference type="EMBL" id="EEC77781.1"/>
    </source>
</evidence>
<keyword evidence="3" id="KW-1185">Reference proteome</keyword>
<dbReference type="EMBL" id="CM000129">
    <property type="protein sequence ID" value="EEC77781.1"/>
    <property type="molecule type" value="Genomic_DNA"/>
</dbReference>
<gene>
    <name evidence="2" type="ORF">OsI_16950</name>
</gene>
<sequence>MEDAVGIGDGVNWFSGNRRWDHMKEGEVENGDRGVRSPGREGGGWRLWGGVVEEVREEEEDKGENGSDSEKCESSKWPSSRRQRVEIEMQRLVVLLLVFSLLAHEATAVAAQGQGCSRRCGDLVVPYPFGFSGSSCPIMLSCNVDAGNSTAALILQGNDATSTDQSYSYTVASFNSTASTFTVSVPPSCNRTVSDAKRWLSGANYGVSSQTGLFLRGCRNATSTNCTVPAEVILRMENCGGGGGNETASTVTCIAAISAETDMAKGVGLFARWDMVEEPRCDNLPTTVYGETKEQLFSLELAAAVMRWWVDGECTGAGVDAAGRCAANATCHDVQTPSGAWGHQCSCKYGMAGDGFAAGDGCYSTTSK</sequence>
<organism evidence="2 3">
    <name type="scientific">Oryza sativa subsp. indica</name>
    <name type="common">Rice</name>
    <dbReference type="NCBI Taxonomy" id="39946"/>
    <lineage>
        <taxon>Eukaryota</taxon>
        <taxon>Viridiplantae</taxon>
        <taxon>Streptophyta</taxon>
        <taxon>Embryophyta</taxon>
        <taxon>Tracheophyta</taxon>
        <taxon>Spermatophyta</taxon>
        <taxon>Magnoliopsida</taxon>
        <taxon>Liliopsida</taxon>
        <taxon>Poales</taxon>
        <taxon>Poaceae</taxon>
        <taxon>BOP clade</taxon>
        <taxon>Oryzoideae</taxon>
        <taxon>Oryzeae</taxon>
        <taxon>Oryzinae</taxon>
        <taxon>Oryza</taxon>
        <taxon>Oryza sativa</taxon>
    </lineage>
</organism>
<dbReference type="AlphaFoldDB" id="B8ASW2"/>
<proteinExistence type="predicted"/>
<dbReference type="OMA" id="CESSKWP"/>
<feature type="region of interest" description="Disordered" evidence="1">
    <location>
        <begin position="22"/>
        <end position="80"/>
    </location>
</feature>
<evidence type="ECO:0008006" key="4">
    <source>
        <dbReference type="Google" id="ProtNLM"/>
    </source>
</evidence>